<comment type="catalytic activity">
    <reaction evidence="8 9">
        <text>hydroxymethylbilane = uroporphyrinogen III + H2O</text>
        <dbReference type="Rhea" id="RHEA:18965"/>
        <dbReference type="ChEBI" id="CHEBI:15377"/>
        <dbReference type="ChEBI" id="CHEBI:57308"/>
        <dbReference type="ChEBI" id="CHEBI:57845"/>
        <dbReference type="EC" id="4.2.1.75"/>
    </reaction>
</comment>
<dbReference type="SUPFAM" id="SSF69618">
    <property type="entry name" value="HemD-like"/>
    <property type="match status" value="1"/>
</dbReference>
<dbReference type="Proteomes" id="UP001260872">
    <property type="component" value="Unassembled WGS sequence"/>
</dbReference>
<evidence type="ECO:0000256" key="3">
    <source>
        <dbReference type="ARBA" id="ARBA00013109"/>
    </source>
</evidence>
<dbReference type="CDD" id="cd06578">
    <property type="entry name" value="HemD"/>
    <property type="match status" value="1"/>
</dbReference>
<evidence type="ECO:0000256" key="4">
    <source>
        <dbReference type="ARBA" id="ARBA00023239"/>
    </source>
</evidence>
<comment type="similarity">
    <text evidence="2 9">Belongs to the uroporphyrinogen-III synthase family.</text>
</comment>
<dbReference type="GO" id="GO:0004852">
    <property type="term" value="F:uroporphyrinogen-III synthase activity"/>
    <property type="evidence" value="ECO:0007669"/>
    <property type="project" value="UniProtKB-EC"/>
</dbReference>
<dbReference type="EC" id="4.2.1.75" evidence="3 9"/>
<organism evidence="12 13">
    <name type="scientific">Nesterenkonia flava</name>
    <dbReference type="NCBI Taxonomy" id="469799"/>
    <lineage>
        <taxon>Bacteria</taxon>
        <taxon>Bacillati</taxon>
        <taxon>Actinomycetota</taxon>
        <taxon>Actinomycetes</taxon>
        <taxon>Micrococcales</taxon>
        <taxon>Micrococcaceae</taxon>
        <taxon>Nesterenkonia</taxon>
    </lineage>
</organism>
<gene>
    <name evidence="12" type="ORF">RH857_01710</name>
</gene>
<dbReference type="InterPro" id="IPR036108">
    <property type="entry name" value="4pyrrol_syn_uPrphyn_synt_sf"/>
</dbReference>
<evidence type="ECO:0000256" key="1">
    <source>
        <dbReference type="ARBA" id="ARBA00004772"/>
    </source>
</evidence>
<feature type="domain" description="Tetrapyrrole biosynthesis uroporphyrinogen III synthase" evidence="11">
    <location>
        <begin position="15"/>
        <end position="273"/>
    </location>
</feature>
<evidence type="ECO:0000256" key="7">
    <source>
        <dbReference type="ARBA" id="ARBA00040167"/>
    </source>
</evidence>
<dbReference type="Pfam" id="PF02602">
    <property type="entry name" value="HEM4"/>
    <property type="match status" value="1"/>
</dbReference>
<reference evidence="13" key="1">
    <citation type="submission" date="2023-07" db="EMBL/GenBank/DDBJ databases">
        <title>Description of three actinobacteria isolated from air of manufacturing shop in a pharmaceutical factory.</title>
        <authorList>
            <person name="Zhang D.-F."/>
        </authorList>
    </citation>
    <scope>NUCLEOTIDE SEQUENCE [LARGE SCALE GENOMIC DNA]</scope>
    <source>
        <strain evidence="13">CCTCC AB 207010</strain>
    </source>
</reference>
<dbReference type="PANTHER" id="PTHR38042">
    <property type="entry name" value="UROPORPHYRINOGEN-III SYNTHASE, CHLOROPLASTIC"/>
    <property type="match status" value="1"/>
</dbReference>
<feature type="region of interest" description="Disordered" evidence="10">
    <location>
        <begin position="161"/>
        <end position="208"/>
    </location>
</feature>
<comment type="pathway">
    <text evidence="1 9">Porphyrin-containing compound metabolism; protoporphyrin-IX biosynthesis; coproporphyrinogen-III from 5-aminolevulinate: step 3/4.</text>
</comment>
<evidence type="ECO:0000313" key="12">
    <source>
        <dbReference type="EMBL" id="MDR5710857.1"/>
    </source>
</evidence>
<evidence type="ECO:0000256" key="9">
    <source>
        <dbReference type="RuleBase" id="RU366031"/>
    </source>
</evidence>
<keyword evidence="4 9" id="KW-0456">Lyase</keyword>
<dbReference type="InterPro" id="IPR039793">
    <property type="entry name" value="UROS/Hem4"/>
</dbReference>
<evidence type="ECO:0000259" key="11">
    <source>
        <dbReference type="Pfam" id="PF02602"/>
    </source>
</evidence>
<dbReference type="RefSeq" id="WP_310536245.1">
    <property type="nucleotide sequence ID" value="NZ_BAAAOC010000018.1"/>
</dbReference>
<comment type="caution">
    <text evidence="12">The sequence shown here is derived from an EMBL/GenBank/DDBJ whole genome shotgun (WGS) entry which is preliminary data.</text>
</comment>
<evidence type="ECO:0000256" key="10">
    <source>
        <dbReference type="SAM" id="MobiDB-lite"/>
    </source>
</evidence>
<comment type="function">
    <text evidence="6 9">Catalyzes cyclization of the linear tetrapyrrole, hydroxymethylbilane, to the macrocyclic uroporphyrinogen III.</text>
</comment>
<sequence length="279" mass="29286">MRIVLTRHPAQAGSLEAELREAGVEVAFLPLTIQRLPRDTASLRRAVAELEAGAFSTLLLTSSNTVRALLAAGWDGSVPEKVRVGVVGPGTARTLQQLTGLTTIWMPQAEHSAAGILAELPAPEPGERLLLPQSAQARPVLSTGLRERGWDVHRVIAYETVTPGNHDDGAPLGPGAGSSTLLGSPLDQLDSPRQDNGPAGEAGERMLEPTDLRSTDWVLVTASSAARELLRQVPETEQPRLIAIGEPTAQTLRAAGRPAEAVLASPTGSALLQALVPGH</sequence>
<dbReference type="Gene3D" id="3.40.50.10090">
    <property type="match status" value="2"/>
</dbReference>
<name>A0ABU1FRI8_9MICC</name>
<evidence type="ECO:0000256" key="6">
    <source>
        <dbReference type="ARBA" id="ARBA00037589"/>
    </source>
</evidence>
<proteinExistence type="inferred from homology"/>
<keyword evidence="5 9" id="KW-0627">Porphyrin biosynthesis</keyword>
<dbReference type="InterPro" id="IPR003754">
    <property type="entry name" value="4pyrrol_synth_uPrphyn_synth"/>
</dbReference>
<evidence type="ECO:0000256" key="5">
    <source>
        <dbReference type="ARBA" id="ARBA00023244"/>
    </source>
</evidence>
<dbReference type="PANTHER" id="PTHR38042:SF1">
    <property type="entry name" value="UROPORPHYRINOGEN-III SYNTHASE, CHLOROPLASTIC"/>
    <property type="match status" value="1"/>
</dbReference>
<evidence type="ECO:0000256" key="2">
    <source>
        <dbReference type="ARBA" id="ARBA00008133"/>
    </source>
</evidence>
<protein>
    <recommendedName>
        <fullName evidence="7 9">Uroporphyrinogen-III synthase</fullName>
        <ecNumber evidence="3 9">4.2.1.75</ecNumber>
    </recommendedName>
</protein>
<evidence type="ECO:0000256" key="8">
    <source>
        <dbReference type="ARBA" id="ARBA00048617"/>
    </source>
</evidence>
<keyword evidence="13" id="KW-1185">Reference proteome</keyword>
<dbReference type="EMBL" id="JAVKGT010000003">
    <property type="protein sequence ID" value="MDR5710857.1"/>
    <property type="molecule type" value="Genomic_DNA"/>
</dbReference>
<accession>A0ABU1FRI8</accession>
<evidence type="ECO:0000313" key="13">
    <source>
        <dbReference type="Proteomes" id="UP001260872"/>
    </source>
</evidence>